<protein>
    <submittedName>
        <fullName evidence="2">Uncharacterized protein</fullName>
    </submittedName>
</protein>
<keyword evidence="3" id="KW-1185">Reference proteome</keyword>
<evidence type="ECO:0000256" key="1">
    <source>
        <dbReference type="SAM" id="Coils"/>
    </source>
</evidence>
<evidence type="ECO:0000313" key="2">
    <source>
        <dbReference type="EMBL" id="SFA70633.1"/>
    </source>
</evidence>
<organism evidence="2 3">
    <name type="scientific">Clostridium frigidicarnis</name>
    <dbReference type="NCBI Taxonomy" id="84698"/>
    <lineage>
        <taxon>Bacteria</taxon>
        <taxon>Bacillati</taxon>
        <taxon>Bacillota</taxon>
        <taxon>Clostridia</taxon>
        <taxon>Eubacteriales</taxon>
        <taxon>Clostridiaceae</taxon>
        <taxon>Clostridium</taxon>
    </lineage>
</organism>
<accession>A0A1I0V3C5</accession>
<dbReference type="Proteomes" id="UP000198619">
    <property type="component" value="Unassembled WGS sequence"/>
</dbReference>
<feature type="coiled-coil region" evidence="1">
    <location>
        <begin position="55"/>
        <end position="85"/>
    </location>
</feature>
<dbReference type="OrthoDB" id="9871950at2"/>
<name>A0A1I0V3C5_9CLOT</name>
<gene>
    <name evidence="2" type="ORF">SAMN04488528_1001121</name>
</gene>
<keyword evidence="1" id="KW-0175">Coiled coil</keyword>
<evidence type="ECO:0000313" key="3">
    <source>
        <dbReference type="Proteomes" id="UP000198619"/>
    </source>
</evidence>
<dbReference type="STRING" id="84698.SAMN04488528_1001121"/>
<reference evidence="2 3" key="1">
    <citation type="submission" date="2016-10" db="EMBL/GenBank/DDBJ databases">
        <authorList>
            <person name="de Groot N.N."/>
        </authorList>
    </citation>
    <scope>NUCLEOTIDE SEQUENCE [LARGE SCALE GENOMIC DNA]</scope>
    <source>
        <strain evidence="2 3">DSM 12271</strain>
    </source>
</reference>
<dbReference type="EMBL" id="FOKI01000001">
    <property type="protein sequence ID" value="SFA70633.1"/>
    <property type="molecule type" value="Genomic_DNA"/>
</dbReference>
<proteinExistence type="predicted"/>
<dbReference type="AlphaFoldDB" id="A0A1I0V3C5"/>
<sequence length="87" mass="10402">MESYSDFKKEIGLKGVEIEKLTGYTKQGLHYAFNMIDEGKQPAKRFLVCINCVIEKEFAKEIERHEKRIRELKELKEILRRVNNERD</sequence>
<dbReference type="RefSeq" id="WP_090037684.1">
    <property type="nucleotide sequence ID" value="NZ_FOKI01000001.1"/>
</dbReference>